<comment type="caution">
    <text evidence="2">The sequence shown here is derived from an EMBL/GenBank/DDBJ whole genome shotgun (WGS) entry which is preliminary data.</text>
</comment>
<accession>A0A1B7P8C8</accession>
<dbReference type="OrthoDB" id="3660917at2759"/>
<gene>
    <name evidence="2" type="ORF">ACJ72_00322</name>
</gene>
<proteinExistence type="predicted"/>
<evidence type="ECO:0000256" key="1">
    <source>
        <dbReference type="SAM" id="SignalP"/>
    </source>
</evidence>
<dbReference type="Proteomes" id="UP000091918">
    <property type="component" value="Unassembled WGS sequence"/>
</dbReference>
<sequence>MRLGSLSLHLGLVGLCAIAAGAASVRQRTNFREIIDSLNITREPDQFAHLGNDGILRVFSRRGAEVVGYARLTGRQLEDLIIEYRDIVTEEEYERLRAVWARADSSKVNETQIWDPSPELLPRVFTEENQQGLSLDNSSAAVVLNGRGGPRIVV</sequence>
<protein>
    <submittedName>
        <fullName evidence="2">Uncharacterized protein</fullName>
    </submittedName>
</protein>
<evidence type="ECO:0000313" key="2">
    <source>
        <dbReference type="EMBL" id="OAX85292.1"/>
    </source>
</evidence>
<name>A0A1B7P8C8_9EURO</name>
<feature type="signal peptide" evidence="1">
    <location>
        <begin position="1"/>
        <end position="24"/>
    </location>
</feature>
<dbReference type="AlphaFoldDB" id="A0A1B7P8C8"/>
<organism evidence="2 3">
    <name type="scientific">Emergomyces africanus</name>
    <dbReference type="NCBI Taxonomy" id="1955775"/>
    <lineage>
        <taxon>Eukaryota</taxon>
        <taxon>Fungi</taxon>
        <taxon>Dikarya</taxon>
        <taxon>Ascomycota</taxon>
        <taxon>Pezizomycotina</taxon>
        <taxon>Eurotiomycetes</taxon>
        <taxon>Eurotiomycetidae</taxon>
        <taxon>Onygenales</taxon>
        <taxon>Ajellomycetaceae</taxon>
        <taxon>Emergomyces</taxon>
    </lineage>
</organism>
<keyword evidence="3" id="KW-1185">Reference proteome</keyword>
<keyword evidence="1" id="KW-0732">Signal</keyword>
<feature type="chain" id="PRO_5008598454" evidence="1">
    <location>
        <begin position="25"/>
        <end position="154"/>
    </location>
</feature>
<evidence type="ECO:0000313" key="3">
    <source>
        <dbReference type="Proteomes" id="UP000091918"/>
    </source>
</evidence>
<reference evidence="2 3" key="1">
    <citation type="submission" date="2015-07" db="EMBL/GenBank/DDBJ databases">
        <title>Emmonsia species relationships and genome sequence.</title>
        <authorList>
            <person name="Cuomo C.A."/>
            <person name="Schwartz I.S."/>
            <person name="Kenyon C."/>
            <person name="de Hoog G.S."/>
            <person name="Govender N.P."/>
            <person name="Botha A."/>
            <person name="Moreno L."/>
            <person name="de Vries M."/>
            <person name="Munoz J.F."/>
            <person name="Stielow J.B."/>
        </authorList>
    </citation>
    <scope>NUCLEOTIDE SEQUENCE [LARGE SCALE GENOMIC DNA]</scope>
    <source>
        <strain evidence="2 3">CBS 136260</strain>
    </source>
</reference>
<dbReference type="EMBL" id="LGUA01000016">
    <property type="protein sequence ID" value="OAX85292.1"/>
    <property type="molecule type" value="Genomic_DNA"/>
</dbReference>